<sequence>MDHYITPPAPESSSDDKNISDMDKIEAIRRVSDEALGQVMGLDLEREKTAQGDAYFHRLGWKRLTVILIVTAIALGSLSLPGAYATLGMIPGVIVTIVFGFVAIYASYIIGLVKLKYPEAKSYVDVGTLLMGKWGDVLFSVIFVCLLTLVVGSHCLTGTIAFVTMTESDVCSLVFGIMSAIILLILAIPPSFSEVAILGYIDFASILIAIGITVIATGVQSSEQENPWSAWPKENISLAEAFVAISNIVFAYAFAIGQISYMDEMHTPEDFTKSISTFGVIQTTIYTLTGSLIYVFVGQDVKSPALLSAGPLISKIAFGLAIPVIYISGSINTTVAARFIHGRIYKNSITRYINTVKGWISWILVVTTISLVAWIISEAIPFFSELLSLTGCLFVAGTSFYIPPVMWYCLLREGKWYEKHNLWTAMANLTVFILGFIVFCIGTYASVVEIIKKFDSGSISRPFSCSAELADTPYVLDIEDESSETKLGTLRGHLTRENPQSKAIIEYTTTKSTRVLEHDVLVLFQSQVHAYIPPAFLSEAKPKTQKVVPTWNYAVVQVYGKATVYVDSKSEETSAYLNSQIDALTRYMEVNIMKHIGEDGRPEAWKRTDAPEKYTELLKKAIIGVEIKVELMGGKFKMSQEELAGDRAGVIEGFRGLGTQRARQMADLVEERQELKYRKEQTWN</sequence>
<accession>A0A428QXN1</accession>
<dbReference type="PANTHER" id="PTHR35802">
    <property type="entry name" value="PROTEASE SYNTHASE AND SPORULATION PROTEIN PAI 2"/>
    <property type="match status" value="1"/>
</dbReference>
<dbReference type="EMBL" id="NKCI01000011">
    <property type="protein sequence ID" value="RSL70006.1"/>
    <property type="molecule type" value="Genomic_DNA"/>
</dbReference>
<dbReference type="Gene3D" id="2.30.110.10">
    <property type="entry name" value="Electron Transport, Fmn-binding Protein, Chain A"/>
    <property type="match status" value="1"/>
</dbReference>
<evidence type="ECO:0000256" key="3">
    <source>
        <dbReference type="ARBA" id="ARBA00022989"/>
    </source>
</evidence>
<feature type="domain" description="Amino acid transporter transmembrane" evidence="6">
    <location>
        <begin position="58"/>
        <end position="447"/>
    </location>
</feature>
<dbReference type="InterPro" id="IPR007396">
    <property type="entry name" value="TR_PAI2-type"/>
</dbReference>
<dbReference type="OrthoDB" id="655540at2759"/>
<evidence type="ECO:0000313" key="8">
    <source>
        <dbReference type="Proteomes" id="UP000288168"/>
    </source>
</evidence>
<dbReference type="SUPFAM" id="SSF50475">
    <property type="entry name" value="FMN-binding split barrel"/>
    <property type="match status" value="1"/>
</dbReference>
<dbReference type="InterPro" id="IPR013057">
    <property type="entry name" value="AA_transpt_TM"/>
</dbReference>
<organism evidence="7 8">
    <name type="scientific">Fusarium duplospermum</name>
    <dbReference type="NCBI Taxonomy" id="1325734"/>
    <lineage>
        <taxon>Eukaryota</taxon>
        <taxon>Fungi</taxon>
        <taxon>Dikarya</taxon>
        <taxon>Ascomycota</taxon>
        <taxon>Pezizomycotina</taxon>
        <taxon>Sordariomycetes</taxon>
        <taxon>Hypocreomycetidae</taxon>
        <taxon>Hypocreales</taxon>
        <taxon>Nectriaceae</taxon>
        <taxon>Fusarium</taxon>
        <taxon>Fusarium solani species complex</taxon>
    </lineage>
</organism>
<evidence type="ECO:0000259" key="6">
    <source>
        <dbReference type="Pfam" id="PF01490"/>
    </source>
</evidence>
<feature type="transmembrane region" description="Helical" evidence="5">
    <location>
        <begin position="236"/>
        <end position="255"/>
    </location>
</feature>
<dbReference type="PANTHER" id="PTHR35802:SF1">
    <property type="entry name" value="PROTEASE SYNTHASE AND SPORULATION PROTEIN PAI 2"/>
    <property type="match status" value="1"/>
</dbReference>
<comment type="subcellular location">
    <subcellularLocation>
        <location evidence="1">Membrane</location>
    </subcellularLocation>
</comment>
<comment type="caution">
    <text evidence="7">The sequence shown here is derived from an EMBL/GenBank/DDBJ whole genome shotgun (WGS) entry which is preliminary data.</text>
</comment>
<protein>
    <recommendedName>
        <fullName evidence="6">Amino acid transporter transmembrane domain-containing protein</fullName>
    </recommendedName>
</protein>
<keyword evidence="3 5" id="KW-1133">Transmembrane helix</keyword>
<feature type="transmembrane region" description="Helical" evidence="5">
    <location>
        <begin position="195"/>
        <end position="216"/>
    </location>
</feature>
<dbReference type="GO" id="GO:0016020">
    <property type="term" value="C:membrane"/>
    <property type="evidence" value="ECO:0007669"/>
    <property type="project" value="UniProtKB-SubCell"/>
</dbReference>
<evidence type="ECO:0000256" key="4">
    <source>
        <dbReference type="ARBA" id="ARBA00023136"/>
    </source>
</evidence>
<feature type="transmembrane region" description="Helical" evidence="5">
    <location>
        <begin position="386"/>
        <end position="410"/>
    </location>
</feature>
<dbReference type="Proteomes" id="UP000288168">
    <property type="component" value="Unassembled WGS sequence"/>
</dbReference>
<gene>
    <name evidence="7" type="ORF">CEP54_002067</name>
</gene>
<dbReference type="Pfam" id="PF04299">
    <property type="entry name" value="FMN_bind_2"/>
    <property type="match status" value="1"/>
</dbReference>
<dbReference type="AlphaFoldDB" id="A0A428QXN1"/>
<dbReference type="Pfam" id="PF01490">
    <property type="entry name" value="Aa_trans"/>
    <property type="match status" value="1"/>
</dbReference>
<keyword evidence="4 5" id="KW-0472">Membrane</keyword>
<reference evidence="7 8" key="1">
    <citation type="submission" date="2017-06" db="EMBL/GenBank/DDBJ databases">
        <title>Comparative genomic analysis of Ambrosia Fusariam Clade fungi.</title>
        <authorList>
            <person name="Stajich J.E."/>
            <person name="Carrillo J."/>
            <person name="Kijimoto T."/>
            <person name="Eskalen A."/>
            <person name="O'Donnell K."/>
            <person name="Kasson M."/>
        </authorList>
    </citation>
    <scope>NUCLEOTIDE SEQUENCE [LARGE SCALE GENOMIC DNA]</scope>
    <source>
        <strain evidence="7 8">NRRL62584</strain>
    </source>
</reference>
<evidence type="ECO:0000256" key="1">
    <source>
        <dbReference type="ARBA" id="ARBA00004370"/>
    </source>
</evidence>
<evidence type="ECO:0000256" key="2">
    <source>
        <dbReference type="ARBA" id="ARBA00022692"/>
    </source>
</evidence>
<feature type="transmembrane region" description="Helical" evidence="5">
    <location>
        <begin position="137"/>
        <end position="164"/>
    </location>
</feature>
<evidence type="ECO:0000256" key="5">
    <source>
        <dbReference type="SAM" id="Phobius"/>
    </source>
</evidence>
<feature type="transmembrane region" description="Helical" evidence="5">
    <location>
        <begin position="170"/>
        <end position="188"/>
    </location>
</feature>
<feature type="transmembrane region" description="Helical" evidence="5">
    <location>
        <begin position="422"/>
        <end position="445"/>
    </location>
</feature>
<name>A0A428QXN1_9HYPO</name>
<evidence type="ECO:0000313" key="7">
    <source>
        <dbReference type="EMBL" id="RSL70006.1"/>
    </source>
</evidence>
<feature type="transmembrane region" description="Helical" evidence="5">
    <location>
        <begin position="316"/>
        <end position="339"/>
    </location>
</feature>
<feature type="transmembrane region" description="Helical" evidence="5">
    <location>
        <begin position="64"/>
        <end position="84"/>
    </location>
</feature>
<feature type="transmembrane region" description="Helical" evidence="5">
    <location>
        <begin position="275"/>
        <end position="296"/>
    </location>
</feature>
<feature type="transmembrane region" description="Helical" evidence="5">
    <location>
        <begin position="90"/>
        <end position="113"/>
    </location>
</feature>
<proteinExistence type="predicted"/>
<dbReference type="STRING" id="1325734.A0A428QXN1"/>
<keyword evidence="8" id="KW-1185">Reference proteome</keyword>
<dbReference type="InterPro" id="IPR012349">
    <property type="entry name" value="Split_barrel_FMN-bd"/>
</dbReference>
<keyword evidence="2 5" id="KW-0812">Transmembrane</keyword>
<feature type="transmembrane region" description="Helical" evidence="5">
    <location>
        <begin position="359"/>
        <end position="380"/>
    </location>
</feature>